<evidence type="ECO:0000313" key="1">
    <source>
        <dbReference type="EMBL" id="BBX73086.1"/>
    </source>
</evidence>
<dbReference type="Pfam" id="PF05901">
    <property type="entry name" value="Excalibur"/>
    <property type="match status" value="1"/>
</dbReference>
<dbReference type="AlphaFoldDB" id="A0A7I7MLP6"/>
<proteinExistence type="predicted"/>
<dbReference type="Proteomes" id="UP000467236">
    <property type="component" value="Chromosome"/>
</dbReference>
<protein>
    <submittedName>
        <fullName evidence="1">Uncharacterized protein</fullName>
    </submittedName>
</protein>
<dbReference type="KEGG" id="mshj:MSHI_09920"/>
<sequence length="83" mass="8413">MTVRTLCAAAAIAAAACGVAAGAAPAGRAEPADTSCTEMSAHGTCVYRNCTDAKANGRCNISRDDPAYCPKQDRDNDGLACEC</sequence>
<dbReference type="EMBL" id="AP022575">
    <property type="protein sequence ID" value="BBX73086.1"/>
    <property type="molecule type" value="Genomic_DNA"/>
</dbReference>
<evidence type="ECO:0000313" key="2">
    <source>
        <dbReference type="Proteomes" id="UP000467236"/>
    </source>
</evidence>
<dbReference type="InterPro" id="IPR008613">
    <property type="entry name" value="Excalibur_Ca-bd_domain"/>
</dbReference>
<dbReference type="OrthoDB" id="4337778at2"/>
<gene>
    <name evidence="1" type="ORF">MSHI_09920</name>
</gene>
<dbReference type="SMART" id="SM00894">
    <property type="entry name" value="Excalibur"/>
    <property type="match status" value="1"/>
</dbReference>
<dbReference type="PROSITE" id="PS51257">
    <property type="entry name" value="PROKAR_LIPOPROTEIN"/>
    <property type="match status" value="1"/>
</dbReference>
<name>A0A7I7MLP6_9MYCO</name>
<reference evidence="1 2" key="1">
    <citation type="journal article" date="2019" name="Emerg. Microbes Infect.">
        <title>Comprehensive subspecies identification of 175 nontuberculous mycobacteria species based on 7547 genomic profiles.</title>
        <authorList>
            <person name="Matsumoto Y."/>
            <person name="Kinjo T."/>
            <person name="Motooka D."/>
            <person name="Nabeya D."/>
            <person name="Jung N."/>
            <person name="Uechi K."/>
            <person name="Horii T."/>
            <person name="Iida T."/>
            <person name="Fujita J."/>
            <person name="Nakamura S."/>
        </authorList>
    </citation>
    <scope>NUCLEOTIDE SEQUENCE [LARGE SCALE GENOMIC DNA]</scope>
    <source>
        <strain evidence="1 2">JCM 14233</strain>
    </source>
</reference>
<accession>A0A7I7MLP6</accession>
<keyword evidence="2" id="KW-1185">Reference proteome</keyword>
<organism evidence="1 2">
    <name type="scientific">Mycobacterium shinjukuense</name>
    <dbReference type="NCBI Taxonomy" id="398694"/>
    <lineage>
        <taxon>Bacteria</taxon>
        <taxon>Bacillati</taxon>
        <taxon>Actinomycetota</taxon>
        <taxon>Actinomycetes</taxon>
        <taxon>Mycobacteriales</taxon>
        <taxon>Mycobacteriaceae</taxon>
        <taxon>Mycobacterium</taxon>
    </lineage>
</organism>
<dbReference type="RefSeq" id="WP_083046516.1">
    <property type="nucleotide sequence ID" value="NZ_AP022575.1"/>
</dbReference>